<proteinExistence type="inferred from homology"/>
<keyword evidence="4" id="KW-0029">Amino-acid transport</keyword>
<dbReference type="RefSeq" id="WP_156740936.1">
    <property type="nucleotide sequence ID" value="NZ_CACRYJ010000029.1"/>
</dbReference>
<dbReference type="InterPro" id="IPR028081">
    <property type="entry name" value="Leu-bd"/>
</dbReference>
<sequence>MSRWTSRRRRTSALIAGIGATALILSACSGGGDEGDDDGEGGDDPILIGISLPLTGDFAEPGQGVQRGYELWAETVNANGGLLGRQIELKIVDDQSNADRVVADYEALITQDEVDLVIGPFSSRLVLASARVVDEYGMLFVEPAGAAANIFEAGYGNLFYAAPAIADDHYNYLFDYIMEMPEDERPQTASYATMDDPLAQGAAYGLKDKLEEAGITTLVDEVYPPNTTDFSGIAAALAEADADLMVGGTQYQDGVNMIVAVQQLNYQPRMAAFTTAPTLPEFVDALGAGVEGVLAPTGYSPTADYAGNAEFVEAIAELYDREPSEDEANAYTAGQVVQAAVEAVGCAEQGECQQELIDWLHANTVPTVVGDLAWDEAGRPNGAHFIQQYVAGQPEIVLPADQATAEFINIKPEW</sequence>
<dbReference type="PROSITE" id="PS51257">
    <property type="entry name" value="PROKAR_LIPOPROTEIN"/>
    <property type="match status" value="1"/>
</dbReference>
<evidence type="ECO:0000313" key="7">
    <source>
        <dbReference type="EMBL" id="VZO37019.1"/>
    </source>
</evidence>
<evidence type="ECO:0000256" key="1">
    <source>
        <dbReference type="ARBA" id="ARBA00010062"/>
    </source>
</evidence>
<evidence type="ECO:0000256" key="5">
    <source>
        <dbReference type="SAM" id="SignalP"/>
    </source>
</evidence>
<dbReference type="Gene3D" id="3.40.50.2300">
    <property type="match status" value="2"/>
</dbReference>
<dbReference type="Proteomes" id="UP000419743">
    <property type="component" value="Unassembled WGS sequence"/>
</dbReference>
<feature type="signal peptide" evidence="5">
    <location>
        <begin position="1"/>
        <end position="27"/>
    </location>
</feature>
<feature type="domain" description="Leucine-binding protein" evidence="6">
    <location>
        <begin position="45"/>
        <end position="390"/>
    </location>
</feature>
<comment type="caution">
    <text evidence="7">The sequence shown here is derived from an EMBL/GenBank/DDBJ whole genome shotgun (WGS) entry which is preliminary data.</text>
</comment>
<gene>
    <name evidence="7" type="ORF">HALOF300_02139</name>
</gene>
<evidence type="ECO:0000256" key="2">
    <source>
        <dbReference type="ARBA" id="ARBA00022448"/>
    </source>
</evidence>
<evidence type="ECO:0000256" key="4">
    <source>
        <dbReference type="ARBA" id="ARBA00022970"/>
    </source>
</evidence>
<dbReference type="PRINTS" id="PR00337">
    <property type="entry name" value="LEUILEVALBP"/>
</dbReference>
<dbReference type="GO" id="GO:0006865">
    <property type="term" value="P:amino acid transport"/>
    <property type="evidence" value="ECO:0007669"/>
    <property type="project" value="UniProtKB-KW"/>
</dbReference>
<dbReference type="EMBL" id="CACRYJ010000029">
    <property type="protein sequence ID" value="VZO37019.1"/>
    <property type="molecule type" value="Genomic_DNA"/>
</dbReference>
<dbReference type="PANTHER" id="PTHR30483">
    <property type="entry name" value="LEUCINE-SPECIFIC-BINDING PROTEIN"/>
    <property type="match status" value="1"/>
</dbReference>
<dbReference type="SUPFAM" id="SSF53822">
    <property type="entry name" value="Periplasmic binding protein-like I"/>
    <property type="match status" value="1"/>
</dbReference>
<keyword evidence="2" id="KW-0813">Transport</keyword>
<evidence type="ECO:0000313" key="8">
    <source>
        <dbReference type="Proteomes" id="UP000419743"/>
    </source>
</evidence>
<dbReference type="InterPro" id="IPR028082">
    <property type="entry name" value="Peripla_BP_I"/>
</dbReference>
<dbReference type="Pfam" id="PF13458">
    <property type="entry name" value="Peripla_BP_6"/>
    <property type="match status" value="1"/>
</dbReference>
<dbReference type="AlphaFoldDB" id="A0A7M4DJ36"/>
<feature type="chain" id="PRO_5038865327" description="Leucine-binding protein domain-containing protein" evidence="5">
    <location>
        <begin position="28"/>
        <end position="414"/>
    </location>
</feature>
<accession>A0A7M4DJ36</accession>
<dbReference type="PANTHER" id="PTHR30483:SF37">
    <property type="entry name" value="ABC TRANSPORTER SUBSTRATE-BINDING PROTEIN"/>
    <property type="match status" value="1"/>
</dbReference>
<comment type="similarity">
    <text evidence="1">Belongs to the leucine-binding protein family.</text>
</comment>
<evidence type="ECO:0000259" key="6">
    <source>
        <dbReference type="Pfam" id="PF13458"/>
    </source>
</evidence>
<name>A0A7M4DJ36_9MICO</name>
<protein>
    <recommendedName>
        <fullName evidence="6">Leucine-binding protein domain-containing protein</fullName>
    </recommendedName>
</protein>
<dbReference type="InterPro" id="IPR051010">
    <property type="entry name" value="BCAA_transport"/>
</dbReference>
<evidence type="ECO:0000256" key="3">
    <source>
        <dbReference type="ARBA" id="ARBA00022729"/>
    </source>
</evidence>
<organism evidence="7 8">
    <name type="scientific">Occultella aeris</name>
    <dbReference type="NCBI Taxonomy" id="2761496"/>
    <lineage>
        <taxon>Bacteria</taxon>
        <taxon>Bacillati</taxon>
        <taxon>Actinomycetota</taxon>
        <taxon>Actinomycetes</taxon>
        <taxon>Micrococcales</taxon>
        <taxon>Ruaniaceae</taxon>
        <taxon>Occultella</taxon>
    </lineage>
</organism>
<keyword evidence="8" id="KW-1185">Reference proteome</keyword>
<reference evidence="7 8" key="1">
    <citation type="submission" date="2019-11" db="EMBL/GenBank/DDBJ databases">
        <authorList>
            <person name="Criscuolo A."/>
        </authorList>
    </citation>
    <scope>NUCLEOTIDE SEQUENCE [LARGE SCALE GENOMIC DNA]</scope>
    <source>
        <strain evidence="7">CIP111667</strain>
    </source>
</reference>
<keyword evidence="3 5" id="KW-0732">Signal</keyword>
<dbReference type="InterPro" id="IPR000709">
    <property type="entry name" value="Leu_Ile_Val-bd"/>
</dbReference>
<dbReference type="CDD" id="cd06338">
    <property type="entry name" value="PBP1_ABC_ligand_binding-like"/>
    <property type="match status" value="1"/>
</dbReference>